<dbReference type="GO" id="GO:0090313">
    <property type="term" value="P:regulation of protein targeting to membrane"/>
    <property type="evidence" value="ECO:0007669"/>
    <property type="project" value="TreeGrafter"/>
</dbReference>
<feature type="domain" description="AsmA" evidence="3">
    <location>
        <begin position="27"/>
        <end position="199"/>
    </location>
</feature>
<dbReference type="PANTHER" id="PTHR30441">
    <property type="entry name" value="DUF748 DOMAIN-CONTAINING PROTEIN"/>
    <property type="match status" value="1"/>
</dbReference>
<feature type="region of interest" description="Disordered" evidence="1">
    <location>
        <begin position="1"/>
        <end position="21"/>
    </location>
</feature>
<dbReference type="RefSeq" id="WP_111472395.1">
    <property type="nucleotide sequence ID" value="NZ_QLIX01000031.1"/>
</dbReference>
<keyword evidence="2" id="KW-1133">Transmembrane helix</keyword>
<feature type="transmembrane region" description="Helical" evidence="2">
    <location>
        <begin position="26"/>
        <end position="46"/>
    </location>
</feature>
<proteinExistence type="predicted"/>
<feature type="domain" description="AsmA" evidence="3">
    <location>
        <begin position="495"/>
        <end position="683"/>
    </location>
</feature>
<evidence type="ECO:0000259" key="3">
    <source>
        <dbReference type="Pfam" id="PF05170"/>
    </source>
</evidence>
<keyword evidence="5" id="KW-1185">Reference proteome</keyword>
<dbReference type="GO" id="GO:0005886">
    <property type="term" value="C:plasma membrane"/>
    <property type="evidence" value="ECO:0007669"/>
    <property type="project" value="TreeGrafter"/>
</dbReference>
<dbReference type="PANTHER" id="PTHR30441:SF4">
    <property type="entry name" value="PROTEIN ASMA"/>
    <property type="match status" value="1"/>
</dbReference>
<evidence type="ECO:0000313" key="4">
    <source>
        <dbReference type="EMBL" id="RAI55397.1"/>
    </source>
</evidence>
<dbReference type="Proteomes" id="UP000249065">
    <property type="component" value="Unassembled WGS sequence"/>
</dbReference>
<keyword evidence="2" id="KW-0812">Transmembrane</keyword>
<dbReference type="OrthoDB" id="225437at2"/>
<feature type="region of interest" description="Disordered" evidence="1">
    <location>
        <begin position="513"/>
        <end position="545"/>
    </location>
</feature>
<dbReference type="EMBL" id="QLIX01000031">
    <property type="protein sequence ID" value="RAI55397.1"/>
    <property type="molecule type" value="Genomic_DNA"/>
</dbReference>
<reference evidence="5" key="1">
    <citation type="submission" date="2018-06" db="EMBL/GenBank/DDBJ databases">
        <authorList>
            <person name="Khan S.A."/>
        </authorList>
    </citation>
    <scope>NUCLEOTIDE SEQUENCE [LARGE SCALE GENOMIC DNA]</scope>
    <source>
        <strain evidence="5">DB-1506</strain>
    </source>
</reference>
<accession>A0A327LZ21</accession>
<sequence length="909" mass="89678">MPRETGLPDPGPSGARPPGRRRRWPWVAGGLLALPVAGIGLGLALFDPNGLKPRIEAAVQQATGRQLTLAGPIGLKLALVPTLTVEGASLANMPTGSRPAMASIRRVELELALLPLLRQRVEVRRLRLVAPDILLETDAAGRANWIFAGSPPGPAASADPPAGPAPEPEPGPAGGRRLAIAVDAVSIEQGRLAWRDGATGASRVLGIPALSVAARGAGGTGPLRGQGQVVLDDIPVAVEAETGPLAGLVAPAAGGPAWPLRARLAAAGATAVLEGGIADPAARRGWHLGLEATVPDARSLAPLLPGLALPPLQGVTASLALADSGAGGPALTRLDLGIGASPLDALLPGLALTNLTARQAGPGAPLTLVGGAVLRGLPLALGGSIGSPMLLQASPPRPLPIDLTATAAGATATVKGEIADPRRLEGVALLVALGVPDLAALAPLAGRPLPAVTNLTLGASLSERGAGFAEGAMLHGLRIASSAGDAGGDLALLRGPRPGVQGSLVSQRLDLDALRPPPAPAAPGSAAGDAAGGSPGAAAAPRDGRLIPPLPLPVAALRHTDSTLDWTIGTLRSGGVTLRDTRLQAVVQDGQGRLDPLTTTLPGGQLTLRAAADARATPPVLQLAARSDGIELAPLLAALHAPGGTSGRFELDMDLRGQGADLRAVAATAAGHLSLAVTNGQIESGSGSLLGQAVGELRQALPQLGGLAQGRIALACAATRWRVEGGVARAEALLLDSSLGKVGGGGTADLRDESLALRLQLDLRLPIPGMSQLRIRAPLPVTGSFARPRPDFGPATARGAVGALAEGVAREKGGDIAGEILGALGGALGGAPAGGGAALPACGPALAAARGGRSGPVPASAAEAPAPGAPAEGAPAEGGAAATAPGLRELPKALQAPAQDLLRGLLRGR</sequence>
<feature type="compositionally biased region" description="Low complexity" evidence="1">
    <location>
        <begin position="849"/>
        <end position="886"/>
    </location>
</feature>
<feature type="region of interest" description="Disordered" evidence="1">
    <location>
        <begin position="849"/>
        <end position="892"/>
    </location>
</feature>
<dbReference type="InterPro" id="IPR007844">
    <property type="entry name" value="AsmA"/>
</dbReference>
<feature type="region of interest" description="Disordered" evidence="1">
    <location>
        <begin position="150"/>
        <end position="175"/>
    </location>
</feature>
<comment type="caution">
    <text evidence="4">The sequence shown here is derived from an EMBL/GenBank/DDBJ whole genome shotgun (WGS) entry which is preliminary data.</text>
</comment>
<dbReference type="InterPro" id="IPR052894">
    <property type="entry name" value="AsmA-related"/>
</dbReference>
<dbReference type="Pfam" id="PF05170">
    <property type="entry name" value="AsmA"/>
    <property type="match status" value="2"/>
</dbReference>
<dbReference type="AlphaFoldDB" id="A0A327LZ21"/>
<evidence type="ECO:0000256" key="1">
    <source>
        <dbReference type="SAM" id="MobiDB-lite"/>
    </source>
</evidence>
<gene>
    <name evidence="4" type="ORF">DOO78_23840</name>
</gene>
<organism evidence="4 5">
    <name type="scientific">Roseicella frigidaeris</name>
    <dbReference type="NCBI Taxonomy" id="2230885"/>
    <lineage>
        <taxon>Bacteria</taxon>
        <taxon>Pseudomonadati</taxon>
        <taxon>Pseudomonadota</taxon>
        <taxon>Alphaproteobacteria</taxon>
        <taxon>Acetobacterales</taxon>
        <taxon>Roseomonadaceae</taxon>
        <taxon>Roseicella</taxon>
    </lineage>
</organism>
<evidence type="ECO:0000256" key="2">
    <source>
        <dbReference type="SAM" id="Phobius"/>
    </source>
</evidence>
<protein>
    <recommendedName>
        <fullName evidence="3">AsmA domain-containing protein</fullName>
    </recommendedName>
</protein>
<keyword evidence="2" id="KW-0472">Membrane</keyword>
<name>A0A327LZ21_9PROT</name>
<evidence type="ECO:0000313" key="5">
    <source>
        <dbReference type="Proteomes" id="UP000249065"/>
    </source>
</evidence>
<feature type="compositionally biased region" description="Pro residues" evidence="1">
    <location>
        <begin position="161"/>
        <end position="171"/>
    </location>
</feature>